<dbReference type="PANTHER" id="PTHR43155">
    <property type="entry name" value="CYCLIC DI-GMP PHOSPHODIESTERASE PA4108-RELATED"/>
    <property type="match status" value="1"/>
</dbReference>
<dbReference type="PANTHER" id="PTHR43155:SF2">
    <property type="entry name" value="CYCLIC DI-GMP PHOSPHODIESTERASE PA4108"/>
    <property type="match status" value="1"/>
</dbReference>
<feature type="domain" description="HD-GYP" evidence="1">
    <location>
        <begin position="122"/>
        <end position="317"/>
    </location>
</feature>
<dbReference type="Gene3D" id="1.10.3210.10">
    <property type="entry name" value="Hypothetical protein af1432"/>
    <property type="match status" value="1"/>
</dbReference>
<sequence length="368" mass="41640">MEKVAVSLDEVIPGMITAESIMPNEKQIILQKNTELTTNMIDLLKKWKIESIYVKYQQAAVSQAHIKKPLPVKSHQLRLTYPSLQKKYNQVAQISGNIFEHMRNMEYLPYDLFRQLIYPALYDLLDEPELLTRLYQLKPFMNDIHCHAVNVGLIAGLIGRWCGFKEPVVQSLILSGVMHDIGKTQIPPSILKKSTVHTLEEKEILKLHPFYGYYLIKSVPDAFPGIECAILQHHEREDGSGYPQGIKSAAIHPFAKIIAIADVYDTLTMSNDKKNLNLFSALEIIINKMFLKFDPDYCKIFVRNALHSLNRATVLLSDNTQADVLYFPCFMSAKPLLKRTTGASLDLNQTTSISIIDIISTSSCTAPS</sequence>
<evidence type="ECO:0000313" key="2">
    <source>
        <dbReference type="EMBL" id="SDN08458.1"/>
    </source>
</evidence>
<evidence type="ECO:0000313" key="3">
    <source>
        <dbReference type="Proteomes" id="UP000214880"/>
    </source>
</evidence>
<dbReference type="SUPFAM" id="SSF109604">
    <property type="entry name" value="HD-domain/PDEase-like"/>
    <property type="match status" value="1"/>
</dbReference>
<accession>A0A1G9YH06</accession>
<dbReference type="InterPro" id="IPR037522">
    <property type="entry name" value="HD_GYP_dom"/>
</dbReference>
<dbReference type="PROSITE" id="PS51832">
    <property type="entry name" value="HD_GYP"/>
    <property type="match status" value="1"/>
</dbReference>
<dbReference type="InterPro" id="IPR003607">
    <property type="entry name" value="HD/PDEase_dom"/>
</dbReference>
<reference evidence="2 3" key="1">
    <citation type="submission" date="2016-10" db="EMBL/GenBank/DDBJ databases">
        <authorList>
            <person name="de Groot N.N."/>
        </authorList>
    </citation>
    <scope>NUCLEOTIDE SEQUENCE [LARGE SCALE GENOMIC DNA]</scope>
    <source>
        <strain evidence="2 3">DSM 1736</strain>
    </source>
</reference>
<evidence type="ECO:0000259" key="1">
    <source>
        <dbReference type="PROSITE" id="PS51832"/>
    </source>
</evidence>
<dbReference type="RefSeq" id="WP_092074686.1">
    <property type="nucleotide sequence ID" value="NZ_FNHB01000011.1"/>
</dbReference>
<dbReference type="CDD" id="cd00077">
    <property type="entry name" value="HDc"/>
    <property type="match status" value="1"/>
</dbReference>
<dbReference type="AlphaFoldDB" id="A0A1G9YH06"/>
<dbReference type="Pfam" id="PF13487">
    <property type="entry name" value="HD_5"/>
    <property type="match status" value="1"/>
</dbReference>
<dbReference type="SMART" id="SM00471">
    <property type="entry name" value="HDc"/>
    <property type="match status" value="1"/>
</dbReference>
<dbReference type="STRING" id="146817.SAMN04488502_111105"/>
<dbReference type="EMBL" id="FNHB01000011">
    <property type="protein sequence ID" value="SDN08458.1"/>
    <property type="molecule type" value="Genomic_DNA"/>
</dbReference>
<name>A0A1G9YH06_9FIRM</name>
<dbReference type="OrthoDB" id="1677843at2"/>
<protein>
    <submittedName>
        <fullName evidence="2">HD-GYP domain, c-di-GMP phosphodiesterase class II (Or its inactivated variant)</fullName>
    </submittedName>
</protein>
<dbReference type="Proteomes" id="UP000214880">
    <property type="component" value="Unassembled WGS sequence"/>
</dbReference>
<organism evidence="2 3">
    <name type="scientific">Dendrosporobacter quercicolus</name>
    <dbReference type="NCBI Taxonomy" id="146817"/>
    <lineage>
        <taxon>Bacteria</taxon>
        <taxon>Bacillati</taxon>
        <taxon>Bacillota</taxon>
        <taxon>Negativicutes</taxon>
        <taxon>Selenomonadales</taxon>
        <taxon>Sporomusaceae</taxon>
        <taxon>Dendrosporobacter</taxon>
    </lineage>
</organism>
<proteinExistence type="predicted"/>
<gene>
    <name evidence="2" type="ORF">SAMN04488502_111105</name>
</gene>
<keyword evidence="3" id="KW-1185">Reference proteome</keyword>